<dbReference type="PATRIC" id="fig|1122985.7.peg.3085"/>
<dbReference type="AlphaFoldDB" id="A0A069QFY8"/>
<name>A0A069QFY8_HOYLO</name>
<comment type="caution">
    <text evidence="1">The sequence shown here is derived from an EMBL/GenBank/DDBJ whole genome shotgun (WGS) entry which is preliminary data.</text>
</comment>
<evidence type="ECO:0000313" key="1">
    <source>
        <dbReference type="EMBL" id="KDR50959.1"/>
    </source>
</evidence>
<keyword evidence="2" id="KW-1185">Reference proteome</keyword>
<proteinExistence type="predicted"/>
<dbReference type="Proteomes" id="UP000027442">
    <property type="component" value="Unassembled WGS sequence"/>
</dbReference>
<dbReference type="HOGENOM" id="CLU_3237675_0_0_10"/>
<sequence length="43" mass="5022">MTYPQNAYTILCVRTREASLNILIVYTYVPTENIHGFFVVELK</sequence>
<reference evidence="1 2" key="1">
    <citation type="submission" date="2013-08" db="EMBL/GenBank/DDBJ databases">
        <authorList>
            <person name="Weinstock G."/>
            <person name="Sodergren E."/>
            <person name="Wylie T."/>
            <person name="Fulton L."/>
            <person name="Fulton R."/>
            <person name="Fronick C."/>
            <person name="O'Laughlin M."/>
            <person name="Godfrey J."/>
            <person name="Miner T."/>
            <person name="Herter B."/>
            <person name="Appelbaum E."/>
            <person name="Cordes M."/>
            <person name="Lek S."/>
            <person name="Wollam A."/>
            <person name="Pepin K.H."/>
            <person name="Palsikar V.B."/>
            <person name="Mitreva M."/>
            <person name="Wilson R.K."/>
        </authorList>
    </citation>
    <scope>NUCLEOTIDE SEQUENCE [LARGE SCALE GENOMIC DNA]</scope>
    <source>
        <strain evidence="1 2">ATCC 15930</strain>
    </source>
</reference>
<protein>
    <submittedName>
        <fullName evidence="1">Uncharacterized protein</fullName>
    </submittedName>
</protein>
<dbReference type="EMBL" id="JNGW01000129">
    <property type="protein sequence ID" value="KDR50959.1"/>
    <property type="molecule type" value="Genomic_DNA"/>
</dbReference>
<accession>A0A069QFY8</accession>
<gene>
    <name evidence="1" type="ORF">HMPREF1991_02983</name>
</gene>
<evidence type="ECO:0000313" key="2">
    <source>
        <dbReference type="Proteomes" id="UP000027442"/>
    </source>
</evidence>
<organism evidence="1 2">
    <name type="scientific">Hoylesella loescheii DSM 19665 = JCM 12249 = ATCC 15930</name>
    <dbReference type="NCBI Taxonomy" id="1122985"/>
    <lineage>
        <taxon>Bacteria</taxon>
        <taxon>Pseudomonadati</taxon>
        <taxon>Bacteroidota</taxon>
        <taxon>Bacteroidia</taxon>
        <taxon>Bacteroidales</taxon>
        <taxon>Prevotellaceae</taxon>
        <taxon>Hoylesella</taxon>
    </lineage>
</organism>